<dbReference type="PANTHER" id="PTHR48012:SF10">
    <property type="entry name" value="FI20177P1"/>
    <property type="match status" value="1"/>
</dbReference>
<feature type="region of interest" description="Disordered" evidence="11">
    <location>
        <begin position="721"/>
        <end position="817"/>
    </location>
</feature>
<evidence type="ECO:0000256" key="5">
    <source>
        <dbReference type="ARBA" id="ARBA00022741"/>
    </source>
</evidence>
<proteinExistence type="inferred from homology"/>
<organism evidence="13 14">
    <name type="scientific">Penicillium alfredii</name>
    <dbReference type="NCBI Taxonomy" id="1506179"/>
    <lineage>
        <taxon>Eukaryota</taxon>
        <taxon>Fungi</taxon>
        <taxon>Dikarya</taxon>
        <taxon>Ascomycota</taxon>
        <taxon>Pezizomycotina</taxon>
        <taxon>Eurotiomycetes</taxon>
        <taxon>Eurotiomycetidae</taxon>
        <taxon>Eurotiales</taxon>
        <taxon>Aspergillaceae</taxon>
        <taxon>Penicillium</taxon>
    </lineage>
</organism>
<keyword evidence="7 10" id="KW-0067">ATP-binding</keyword>
<reference evidence="13" key="1">
    <citation type="submission" date="2022-11" db="EMBL/GenBank/DDBJ databases">
        <authorList>
            <person name="Petersen C."/>
        </authorList>
    </citation>
    <scope>NUCLEOTIDE SEQUENCE</scope>
    <source>
        <strain evidence="13">IBT 34128</strain>
    </source>
</reference>
<feature type="binding site" evidence="10">
    <location>
        <position position="79"/>
    </location>
    <ligand>
        <name>ATP</name>
        <dbReference type="ChEBI" id="CHEBI:30616"/>
    </ligand>
</feature>
<sequence length="871" mass="96350">MESRVSRLLDPSSAMAAITKHKAEAIKLAREQGAAVREMCRRAKSDVPPYEFEELIGKGAYGRVYKGRQMPSGRLVAIKVLDIDLLDYNSLRDFRDESIKDFIHETKVMKQVKDSGAKNINELIEAISIHSQLWLVCEYCPGGSVRTLMRATGDKLEERFIIPIARELAIGLRAIHDAGIIHRDVKGNVVQLEAGIDANPSSTAANILVHEEGRLEICDFGVAGILQSQRDKRSTWIGTPHWMPPEMFAARREAHLYSSEVDVWAYGCTLFEFATGNPPNSGLRERMQIGRQLNRSVPKLDSDRYSQGLKDLIAFALDSNPATRPSMADILNHPYIAETEEEYPTSCVSELVRNYYQWSQRGGQRISLFHPGGAAAAELPGTEESEDDWNFSTTDGFERRFSVIDLDKIAASLAEMEEAINSPAPAPEHEGTEDASEVEMDPEQKANFDERVRRGAAAMEGLFDGEKPSYKYETKNDFVPIDPSPTPSDLPLRTETDRSSVTSTFIDIDIGSFDSSHYAAAAPATQPFQLADANTIRANRTSLRPHRNSNEDIPDTPDNEAENNESADEDFQPPSGPRPPTMDWKFPVFMQQEEEEKQTPTEAPEAEPAHEEPVHDEKRATMEWTFPVMGASSGESQEQAPPERYDTIKAPILNLQQQQTDEPGDSRPSTSASNLSNASDSDYDPFRFDRPETPQGASSLHHGHFFDTEFPAMMESVGYPDYEASGVLDGPGPDEESHPLWKEHTEVISPDNVPSLPPDMPVPDTPTTTTSGPVSEPGSPVYEPLQTARREDHPQKPTTTDEDPDAIPFPDLLPPRAESLMEGADDSVVTAELDRLLGDFLESLSATGEALSRATIGNDTNGVHHTAEKVP</sequence>
<dbReference type="OrthoDB" id="248923at2759"/>
<feature type="domain" description="Protein kinase" evidence="12">
    <location>
        <begin position="50"/>
        <end position="336"/>
    </location>
</feature>
<evidence type="ECO:0000259" key="12">
    <source>
        <dbReference type="PROSITE" id="PS50011"/>
    </source>
</evidence>
<dbReference type="Proteomes" id="UP001141434">
    <property type="component" value="Unassembled WGS sequence"/>
</dbReference>
<evidence type="ECO:0000256" key="10">
    <source>
        <dbReference type="PROSITE-ProRule" id="PRU10141"/>
    </source>
</evidence>
<name>A0A9W9ELM6_9EURO</name>
<dbReference type="PANTHER" id="PTHR48012">
    <property type="entry name" value="STERILE20-LIKE KINASE, ISOFORM B-RELATED"/>
    <property type="match status" value="1"/>
</dbReference>
<dbReference type="GO" id="GO:0005737">
    <property type="term" value="C:cytoplasm"/>
    <property type="evidence" value="ECO:0007669"/>
    <property type="project" value="TreeGrafter"/>
</dbReference>
<dbReference type="EC" id="2.7.11.1" evidence="2"/>
<dbReference type="GO" id="GO:0004674">
    <property type="term" value="F:protein serine/threonine kinase activity"/>
    <property type="evidence" value="ECO:0007669"/>
    <property type="project" value="UniProtKB-KW"/>
</dbReference>
<gene>
    <name evidence="13" type="ORF">NUU61_008560</name>
</gene>
<feature type="compositionally biased region" description="Low complexity" evidence="11">
    <location>
        <begin position="669"/>
        <end position="680"/>
    </location>
</feature>
<feature type="region of interest" description="Disordered" evidence="11">
    <location>
        <begin position="420"/>
        <end position="442"/>
    </location>
</feature>
<reference evidence="13" key="2">
    <citation type="journal article" date="2023" name="IMA Fungus">
        <title>Comparative genomic study of the Penicillium genus elucidates a diverse pangenome and 15 lateral gene transfer events.</title>
        <authorList>
            <person name="Petersen C."/>
            <person name="Sorensen T."/>
            <person name="Nielsen M.R."/>
            <person name="Sondergaard T.E."/>
            <person name="Sorensen J.L."/>
            <person name="Fitzpatrick D.A."/>
            <person name="Frisvad J.C."/>
            <person name="Nielsen K.L."/>
        </authorList>
    </citation>
    <scope>NUCLEOTIDE SEQUENCE</scope>
    <source>
        <strain evidence="13">IBT 34128</strain>
    </source>
</reference>
<dbReference type="PROSITE" id="PS50011">
    <property type="entry name" value="PROTEIN_KINASE_DOM"/>
    <property type="match status" value="1"/>
</dbReference>
<dbReference type="PROSITE" id="PS00107">
    <property type="entry name" value="PROTEIN_KINASE_ATP"/>
    <property type="match status" value="1"/>
</dbReference>
<dbReference type="InterPro" id="IPR000719">
    <property type="entry name" value="Prot_kinase_dom"/>
</dbReference>
<dbReference type="InterPro" id="IPR017441">
    <property type="entry name" value="Protein_kinase_ATP_BS"/>
</dbReference>
<feature type="region of interest" description="Disordered" evidence="11">
    <location>
        <begin position="540"/>
        <end position="703"/>
    </location>
</feature>
<evidence type="ECO:0000256" key="4">
    <source>
        <dbReference type="ARBA" id="ARBA00022679"/>
    </source>
</evidence>
<feature type="compositionally biased region" description="Low complexity" evidence="11">
    <location>
        <begin position="765"/>
        <end position="781"/>
    </location>
</feature>
<feature type="compositionally biased region" description="Basic and acidic residues" evidence="11">
    <location>
        <begin position="735"/>
        <end position="746"/>
    </location>
</feature>
<feature type="region of interest" description="Disordered" evidence="11">
    <location>
        <begin position="474"/>
        <end position="498"/>
    </location>
</feature>
<evidence type="ECO:0000256" key="1">
    <source>
        <dbReference type="ARBA" id="ARBA00008874"/>
    </source>
</evidence>
<evidence type="ECO:0000313" key="14">
    <source>
        <dbReference type="Proteomes" id="UP001141434"/>
    </source>
</evidence>
<keyword evidence="14" id="KW-1185">Reference proteome</keyword>
<dbReference type="AlphaFoldDB" id="A0A9W9ELM6"/>
<feature type="compositionally biased region" description="Acidic residues" evidence="11">
    <location>
        <begin position="552"/>
        <end position="571"/>
    </location>
</feature>
<feature type="compositionally biased region" description="Basic and acidic residues" evidence="11">
    <location>
        <begin position="607"/>
        <end position="621"/>
    </location>
</feature>
<dbReference type="FunFam" id="1.10.510.10:FF:000670">
    <property type="entry name" value="Serine/threonin protein kinase, putative"/>
    <property type="match status" value="1"/>
</dbReference>
<evidence type="ECO:0000256" key="7">
    <source>
        <dbReference type="ARBA" id="ARBA00022840"/>
    </source>
</evidence>
<protein>
    <recommendedName>
        <fullName evidence="2">non-specific serine/threonine protein kinase</fullName>
        <ecNumber evidence="2">2.7.11.1</ecNumber>
    </recommendedName>
</protein>
<evidence type="ECO:0000256" key="11">
    <source>
        <dbReference type="SAM" id="MobiDB-lite"/>
    </source>
</evidence>
<evidence type="ECO:0000256" key="6">
    <source>
        <dbReference type="ARBA" id="ARBA00022777"/>
    </source>
</evidence>
<comment type="catalytic activity">
    <reaction evidence="9">
        <text>L-seryl-[protein] + ATP = O-phospho-L-seryl-[protein] + ADP + H(+)</text>
        <dbReference type="Rhea" id="RHEA:17989"/>
        <dbReference type="Rhea" id="RHEA-COMP:9863"/>
        <dbReference type="Rhea" id="RHEA-COMP:11604"/>
        <dbReference type="ChEBI" id="CHEBI:15378"/>
        <dbReference type="ChEBI" id="CHEBI:29999"/>
        <dbReference type="ChEBI" id="CHEBI:30616"/>
        <dbReference type="ChEBI" id="CHEBI:83421"/>
        <dbReference type="ChEBI" id="CHEBI:456216"/>
        <dbReference type="EC" id="2.7.11.1"/>
    </reaction>
</comment>
<dbReference type="GO" id="GO:0005524">
    <property type="term" value="F:ATP binding"/>
    <property type="evidence" value="ECO:0007669"/>
    <property type="project" value="UniProtKB-UniRule"/>
</dbReference>
<keyword evidence="5 10" id="KW-0547">Nucleotide-binding</keyword>
<dbReference type="InterPro" id="IPR011009">
    <property type="entry name" value="Kinase-like_dom_sf"/>
</dbReference>
<dbReference type="GeneID" id="81398254"/>
<evidence type="ECO:0000256" key="2">
    <source>
        <dbReference type="ARBA" id="ARBA00012513"/>
    </source>
</evidence>
<keyword evidence="4" id="KW-0808">Transferase</keyword>
<evidence type="ECO:0000256" key="3">
    <source>
        <dbReference type="ARBA" id="ARBA00022527"/>
    </source>
</evidence>
<dbReference type="Pfam" id="PF00069">
    <property type="entry name" value="Pkinase"/>
    <property type="match status" value="1"/>
</dbReference>
<keyword evidence="6" id="KW-0418">Kinase</keyword>
<dbReference type="EMBL" id="JAPMSZ010000011">
    <property type="protein sequence ID" value="KAJ5083981.1"/>
    <property type="molecule type" value="Genomic_DNA"/>
</dbReference>
<accession>A0A9W9ELM6</accession>
<feature type="compositionally biased region" description="Pro residues" evidence="11">
    <location>
        <begin position="755"/>
        <end position="764"/>
    </location>
</feature>
<evidence type="ECO:0000313" key="13">
    <source>
        <dbReference type="EMBL" id="KAJ5083981.1"/>
    </source>
</evidence>
<dbReference type="SUPFAM" id="SSF56112">
    <property type="entry name" value="Protein kinase-like (PK-like)"/>
    <property type="match status" value="1"/>
</dbReference>
<keyword evidence="3" id="KW-0723">Serine/threonine-protein kinase</keyword>
<comment type="caution">
    <text evidence="13">The sequence shown here is derived from an EMBL/GenBank/DDBJ whole genome shotgun (WGS) entry which is preliminary data.</text>
</comment>
<dbReference type="Gene3D" id="1.10.510.10">
    <property type="entry name" value="Transferase(Phosphotransferase) domain 1"/>
    <property type="match status" value="1"/>
</dbReference>
<evidence type="ECO:0000256" key="8">
    <source>
        <dbReference type="ARBA" id="ARBA00047899"/>
    </source>
</evidence>
<dbReference type="RefSeq" id="XP_056507378.1">
    <property type="nucleotide sequence ID" value="XM_056659085.1"/>
</dbReference>
<comment type="catalytic activity">
    <reaction evidence="8">
        <text>L-threonyl-[protein] + ATP = O-phospho-L-threonyl-[protein] + ADP + H(+)</text>
        <dbReference type="Rhea" id="RHEA:46608"/>
        <dbReference type="Rhea" id="RHEA-COMP:11060"/>
        <dbReference type="Rhea" id="RHEA-COMP:11605"/>
        <dbReference type="ChEBI" id="CHEBI:15378"/>
        <dbReference type="ChEBI" id="CHEBI:30013"/>
        <dbReference type="ChEBI" id="CHEBI:30616"/>
        <dbReference type="ChEBI" id="CHEBI:61977"/>
        <dbReference type="ChEBI" id="CHEBI:456216"/>
        <dbReference type="EC" id="2.7.11.1"/>
    </reaction>
</comment>
<dbReference type="InterPro" id="IPR050629">
    <property type="entry name" value="STE20/SPS1-PAK"/>
</dbReference>
<comment type="similarity">
    <text evidence="1">Belongs to the protein kinase superfamily. STE Ser/Thr protein kinase family. STE20 subfamily.</text>
</comment>
<evidence type="ECO:0000256" key="9">
    <source>
        <dbReference type="ARBA" id="ARBA00048679"/>
    </source>
</evidence>